<dbReference type="Proteomes" id="UP000272942">
    <property type="component" value="Unassembled WGS sequence"/>
</dbReference>
<dbReference type="Pfam" id="PF23055">
    <property type="entry name" value="DUF7041"/>
    <property type="match status" value="1"/>
</dbReference>
<reference evidence="4" key="1">
    <citation type="submission" date="2016-06" db="UniProtKB">
        <authorList>
            <consortium name="WormBaseParasite"/>
        </authorList>
    </citation>
    <scope>IDENTIFICATION</scope>
</reference>
<name>A0A183BEF5_9TREM</name>
<feature type="domain" description="DUF7041" evidence="1">
    <location>
        <begin position="22"/>
        <end position="94"/>
    </location>
</feature>
<protein>
    <submittedName>
        <fullName evidence="4">DUF5600 domain-containing protein</fullName>
    </submittedName>
</protein>
<dbReference type="WBParaSite" id="ECPE_0001763501-mRNA-1">
    <property type="protein sequence ID" value="ECPE_0001763501-mRNA-1"/>
    <property type="gene ID" value="ECPE_0001763501"/>
</dbReference>
<evidence type="ECO:0000259" key="1">
    <source>
        <dbReference type="Pfam" id="PF23055"/>
    </source>
</evidence>
<keyword evidence="3" id="KW-1185">Reference proteome</keyword>
<dbReference type="EMBL" id="UZAN01070165">
    <property type="protein sequence ID" value="VDP94892.1"/>
    <property type="molecule type" value="Genomic_DNA"/>
</dbReference>
<proteinExistence type="predicted"/>
<evidence type="ECO:0000313" key="4">
    <source>
        <dbReference type="WBParaSite" id="ECPE_0001763501-mRNA-1"/>
    </source>
</evidence>
<evidence type="ECO:0000313" key="2">
    <source>
        <dbReference type="EMBL" id="VDP94892.1"/>
    </source>
</evidence>
<dbReference type="InterPro" id="IPR055469">
    <property type="entry name" value="DUF7041"/>
</dbReference>
<dbReference type="OrthoDB" id="6262499at2759"/>
<dbReference type="AlphaFoldDB" id="A0A183BEF5"/>
<sequence>MTSPDNKYPVDSGAIWAHIRAPEFMPEDPEAFLELLESRFHEARITGQLSRYHKLVSARPRDMLSNFRDIYMNIPAHNLYDVLKEALFPRMAASE</sequence>
<evidence type="ECO:0000313" key="3">
    <source>
        <dbReference type="Proteomes" id="UP000272942"/>
    </source>
</evidence>
<reference evidence="2 3" key="2">
    <citation type="submission" date="2018-11" db="EMBL/GenBank/DDBJ databases">
        <authorList>
            <consortium name="Pathogen Informatics"/>
        </authorList>
    </citation>
    <scope>NUCLEOTIDE SEQUENCE [LARGE SCALE GENOMIC DNA]</scope>
    <source>
        <strain evidence="2 3">Egypt</strain>
    </source>
</reference>
<gene>
    <name evidence="2" type="ORF">ECPE_LOCUS17590</name>
</gene>
<accession>A0A183BEF5</accession>
<organism evidence="4">
    <name type="scientific">Echinostoma caproni</name>
    <dbReference type="NCBI Taxonomy" id="27848"/>
    <lineage>
        <taxon>Eukaryota</taxon>
        <taxon>Metazoa</taxon>
        <taxon>Spiralia</taxon>
        <taxon>Lophotrochozoa</taxon>
        <taxon>Platyhelminthes</taxon>
        <taxon>Trematoda</taxon>
        <taxon>Digenea</taxon>
        <taxon>Plagiorchiida</taxon>
        <taxon>Echinostomata</taxon>
        <taxon>Echinostomatoidea</taxon>
        <taxon>Echinostomatidae</taxon>
        <taxon>Echinostoma</taxon>
    </lineage>
</organism>